<protein>
    <recommendedName>
        <fullName evidence="3">SHSP domain-containing protein</fullName>
    </recommendedName>
</protein>
<gene>
    <name evidence="4" type="ORF">CJOHNSTONI_LOCUS9146</name>
</gene>
<dbReference type="InterPro" id="IPR002068">
    <property type="entry name" value="A-crystallin/Hsp20_dom"/>
</dbReference>
<evidence type="ECO:0000259" key="3">
    <source>
        <dbReference type="PROSITE" id="PS01031"/>
    </source>
</evidence>
<dbReference type="GO" id="GO:0005737">
    <property type="term" value="C:cytoplasm"/>
    <property type="evidence" value="ECO:0007669"/>
    <property type="project" value="TreeGrafter"/>
</dbReference>
<dbReference type="OrthoDB" id="1431247at2759"/>
<dbReference type="InterPro" id="IPR001436">
    <property type="entry name" value="Alpha-crystallin/sHSP_animal"/>
</dbReference>
<keyword evidence="5" id="KW-1185">Reference proteome</keyword>
<comment type="caution">
    <text evidence="4">The sequence shown here is derived from an EMBL/GenBank/DDBJ whole genome shotgun (WGS) entry which is preliminary data.</text>
</comment>
<dbReference type="PROSITE" id="PS01031">
    <property type="entry name" value="SHSP"/>
    <property type="match status" value="1"/>
</dbReference>
<comment type="similarity">
    <text evidence="1 2">Belongs to the small heat shock protein (HSP20) family.</text>
</comment>
<dbReference type="SUPFAM" id="SSF49764">
    <property type="entry name" value="HSP20-like chaperones"/>
    <property type="match status" value="1"/>
</dbReference>
<evidence type="ECO:0000313" key="5">
    <source>
        <dbReference type="Proteomes" id="UP000746747"/>
    </source>
</evidence>
<reference evidence="4" key="1">
    <citation type="submission" date="2021-09" db="EMBL/GenBank/DDBJ databases">
        <authorList>
            <consortium name="Pathogen Informatics"/>
        </authorList>
    </citation>
    <scope>NUCLEOTIDE SEQUENCE</scope>
</reference>
<dbReference type="GO" id="GO:0009408">
    <property type="term" value="P:response to heat"/>
    <property type="evidence" value="ECO:0007669"/>
    <property type="project" value="TreeGrafter"/>
</dbReference>
<feature type="domain" description="SHSP" evidence="3">
    <location>
        <begin position="34"/>
        <end position="124"/>
    </location>
</feature>
<dbReference type="Gene3D" id="2.60.40.790">
    <property type="match status" value="1"/>
</dbReference>
<evidence type="ECO:0000256" key="1">
    <source>
        <dbReference type="PROSITE-ProRule" id="PRU00285"/>
    </source>
</evidence>
<dbReference type="GO" id="GO:0005634">
    <property type="term" value="C:nucleus"/>
    <property type="evidence" value="ECO:0007669"/>
    <property type="project" value="TreeGrafter"/>
</dbReference>
<dbReference type="AlphaFoldDB" id="A0A8J2M4Y4"/>
<dbReference type="Pfam" id="PF00011">
    <property type="entry name" value="HSP20"/>
    <property type="match status" value="1"/>
</dbReference>
<evidence type="ECO:0000256" key="2">
    <source>
        <dbReference type="RuleBase" id="RU003616"/>
    </source>
</evidence>
<dbReference type="EMBL" id="CAKAEH010001807">
    <property type="protein sequence ID" value="CAG9539555.1"/>
    <property type="molecule type" value="Genomic_DNA"/>
</dbReference>
<dbReference type="Proteomes" id="UP000746747">
    <property type="component" value="Unassembled WGS sequence"/>
</dbReference>
<name>A0A8J2M4Y4_9BILA</name>
<dbReference type="PANTHER" id="PTHR45640">
    <property type="entry name" value="HEAT SHOCK PROTEIN HSP-12.2-RELATED"/>
    <property type="match status" value="1"/>
</dbReference>
<dbReference type="InterPro" id="IPR008978">
    <property type="entry name" value="HSP20-like_chaperone"/>
</dbReference>
<dbReference type="GO" id="GO:0042026">
    <property type="term" value="P:protein refolding"/>
    <property type="evidence" value="ECO:0007669"/>
    <property type="project" value="TreeGrafter"/>
</dbReference>
<dbReference type="CDD" id="cd06526">
    <property type="entry name" value="metazoan_ACD"/>
    <property type="match status" value="1"/>
</dbReference>
<sequence>MSRRICPPYGSIPTIFTDHWRPSNCLPYGILRFRNEDLLSSQVGEIINNAEKFSVSIDAKNFAPNEITVNTEGNELKIGALHVDNKGTKQFERRYVIPDNVMMECSETKISPDGVLIVTLFKKH</sequence>
<dbReference type="PANTHER" id="PTHR45640:SF26">
    <property type="entry name" value="RE23625P"/>
    <property type="match status" value="1"/>
</dbReference>
<organism evidence="4 5">
    <name type="scientific">Cercopithifilaria johnstoni</name>
    <dbReference type="NCBI Taxonomy" id="2874296"/>
    <lineage>
        <taxon>Eukaryota</taxon>
        <taxon>Metazoa</taxon>
        <taxon>Ecdysozoa</taxon>
        <taxon>Nematoda</taxon>
        <taxon>Chromadorea</taxon>
        <taxon>Rhabditida</taxon>
        <taxon>Spirurina</taxon>
        <taxon>Spiruromorpha</taxon>
        <taxon>Filarioidea</taxon>
        <taxon>Onchocercidae</taxon>
        <taxon>Cercopithifilaria</taxon>
    </lineage>
</organism>
<dbReference type="GO" id="GO:0051082">
    <property type="term" value="F:unfolded protein binding"/>
    <property type="evidence" value="ECO:0007669"/>
    <property type="project" value="TreeGrafter"/>
</dbReference>
<proteinExistence type="inferred from homology"/>
<accession>A0A8J2M4Y4</accession>
<evidence type="ECO:0000313" key="4">
    <source>
        <dbReference type="EMBL" id="CAG9539555.1"/>
    </source>
</evidence>